<dbReference type="EMBL" id="KV875912">
    <property type="protein sequence ID" value="RZR73417.1"/>
    <property type="molecule type" value="Genomic_DNA"/>
</dbReference>
<name>A0A445MGL1_ENSVE</name>
<organism evidence="2">
    <name type="scientific">Ensete ventricosum</name>
    <name type="common">Abyssinian banana</name>
    <name type="synonym">Musa ensete</name>
    <dbReference type="NCBI Taxonomy" id="4639"/>
    <lineage>
        <taxon>Eukaryota</taxon>
        <taxon>Viridiplantae</taxon>
        <taxon>Streptophyta</taxon>
        <taxon>Embryophyta</taxon>
        <taxon>Tracheophyta</taxon>
        <taxon>Spermatophyta</taxon>
        <taxon>Magnoliopsida</taxon>
        <taxon>Liliopsida</taxon>
        <taxon>Zingiberales</taxon>
        <taxon>Musaceae</taxon>
        <taxon>Ensete</taxon>
    </lineage>
</organism>
<evidence type="ECO:0000313" key="2">
    <source>
        <dbReference type="EMBL" id="RZR73417.1"/>
    </source>
</evidence>
<sequence length="239" mass="26366">MTSWIPLSPPRSRQNPTPLSLSDDVFLWLPSSPLRRRWCYKPSVAALPPGGHPCGKRHCPRADTPAGMWSPLWASKRRTHKWRLRGCAPTSGHCAHRWSLRGRLPLWALPMPADGLPGGVVPVGVAPIGGYSCRRLPCRGLGYERPACWWLPPSPTGNLPTGAVFTTRICRTFLRDAISSHAVKKLIFCTSNQALIPLLGNPTGASHVQQKKENKTGFPRASSSHAKVGMRKIRKNKKL</sequence>
<gene>
    <name evidence="2" type="ORF">BHM03_00023852</name>
</gene>
<feature type="region of interest" description="Disordered" evidence="1">
    <location>
        <begin position="211"/>
        <end position="239"/>
    </location>
</feature>
<feature type="compositionally biased region" description="Basic residues" evidence="1">
    <location>
        <begin position="228"/>
        <end position="239"/>
    </location>
</feature>
<proteinExistence type="predicted"/>
<evidence type="ECO:0000256" key="1">
    <source>
        <dbReference type="SAM" id="MobiDB-lite"/>
    </source>
</evidence>
<accession>A0A445MGL1</accession>
<protein>
    <submittedName>
        <fullName evidence="2">Uncharacterized protein</fullName>
    </submittedName>
</protein>
<dbReference type="AlphaFoldDB" id="A0A445MGL1"/>
<reference evidence="2" key="1">
    <citation type="journal article" date="2018" name="Data Brief">
        <title>Genome sequence data from 17 accessions of Ensete ventricosum, a staple food crop for millions in Ethiopia.</title>
        <authorList>
            <person name="Yemataw Z."/>
            <person name="Muzemil S."/>
            <person name="Ambachew D."/>
            <person name="Tripathi L."/>
            <person name="Tesfaye K."/>
            <person name="Chala A."/>
            <person name="Farbos A."/>
            <person name="O'Neill P."/>
            <person name="Moore K."/>
            <person name="Grant M."/>
            <person name="Studholme D.J."/>
        </authorList>
    </citation>
    <scope>NUCLEOTIDE SEQUENCE [LARGE SCALE GENOMIC DNA]</scope>
    <source>
        <tissue evidence="2">Leaf</tissue>
    </source>
</reference>
<dbReference type="Proteomes" id="UP000290560">
    <property type="component" value="Unassembled WGS sequence"/>
</dbReference>